<comment type="caution">
    <text evidence="3">The sequence shown here is derived from an EMBL/GenBank/DDBJ whole genome shotgun (WGS) entry which is preliminary data.</text>
</comment>
<feature type="region of interest" description="Disordered" evidence="1">
    <location>
        <begin position="23"/>
        <end position="44"/>
    </location>
</feature>
<reference evidence="3" key="1">
    <citation type="submission" date="2021-02" db="EMBL/GenBank/DDBJ databases">
        <title>Infant gut strain persistence is associated with maternal origin, phylogeny, and functional potential including surface adhesion and iron acquisition.</title>
        <authorList>
            <person name="Lou Y.C."/>
        </authorList>
    </citation>
    <scope>NUCLEOTIDE SEQUENCE</scope>
    <source>
        <strain evidence="3">L1_008_092G1_dasL1_008_092G1_concoct_16</strain>
    </source>
</reference>
<proteinExistence type="predicted"/>
<accession>A0A943Y5T0</accession>
<dbReference type="AlphaFoldDB" id="A0A943Y5T0"/>
<dbReference type="EMBL" id="JAGZXI010000001">
    <property type="protein sequence ID" value="MBS6634209.1"/>
    <property type="molecule type" value="Genomic_DNA"/>
</dbReference>
<sequence>MSQLPQNNEAFDYNPEYAKLYQGNGSVQSDADDTDDWGQPASELPPDVQRVQAGKRAANFSLLCGVLGPLSFVLGFRWAAYGYAIGSALALAAPLLNVLGIWQAFVARRYGKRAIGGLLLNGLELCIFIGIVALIIMILSALSGLNDAGPSRSLNALMLYWN</sequence>
<feature type="transmembrane region" description="Helical" evidence="2">
    <location>
        <begin position="60"/>
        <end position="79"/>
    </location>
</feature>
<organism evidence="3 4">
    <name type="scientific">Rothia mucilaginosa</name>
    <dbReference type="NCBI Taxonomy" id="43675"/>
    <lineage>
        <taxon>Bacteria</taxon>
        <taxon>Bacillati</taxon>
        <taxon>Actinomycetota</taxon>
        <taxon>Actinomycetes</taxon>
        <taxon>Micrococcales</taxon>
        <taxon>Micrococcaceae</taxon>
        <taxon>Rothia</taxon>
    </lineage>
</organism>
<feature type="transmembrane region" description="Helical" evidence="2">
    <location>
        <begin position="85"/>
        <end position="106"/>
    </location>
</feature>
<feature type="transmembrane region" description="Helical" evidence="2">
    <location>
        <begin position="118"/>
        <end position="142"/>
    </location>
</feature>
<dbReference type="Proteomes" id="UP000739069">
    <property type="component" value="Unassembled WGS sequence"/>
</dbReference>
<evidence type="ECO:0000256" key="2">
    <source>
        <dbReference type="SAM" id="Phobius"/>
    </source>
</evidence>
<protein>
    <submittedName>
        <fullName evidence="3">Uncharacterized protein</fullName>
    </submittedName>
</protein>
<evidence type="ECO:0000313" key="4">
    <source>
        <dbReference type="Proteomes" id="UP000739069"/>
    </source>
</evidence>
<evidence type="ECO:0000256" key="1">
    <source>
        <dbReference type="SAM" id="MobiDB-lite"/>
    </source>
</evidence>
<keyword evidence="2" id="KW-1133">Transmembrane helix</keyword>
<keyword evidence="2" id="KW-0472">Membrane</keyword>
<gene>
    <name evidence="3" type="ORF">KH265_00850</name>
</gene>
<keyword evidence="2" id="KW-0812">Transmembrane</keyword>
<dbReference type="RefSeq" id="WP_303951692.1">
    <property type="nucleotide sequence ID" value="NZ_JAGZXI010000001.1"/>
</dbReference>
<evidence type="ECO:0000313" key="3">
    <source>
        <dbReference type="EMBL" id="MBS6634209.1"/>
    </source>
</evidence>
<name>A0A943Y5T0_9MICC</name>